<dbReference type="Proteomes" id="UP001597187">
    <property type="component" value="Unassembled WGS sequence"/>
</dbReference>
<dbReference type="SUPFAM" id="SSF89392">
    <property type="entry name" value="Prokaryotic lipoproteins and lipoprotein localization factors"/>
    <property type="match status" value="1"/>
</dbReference>
<dbReference type="InterPro" id="IPR029046">
    <property type="entry name" value="LolA/LolB/LppX"/>
</dbReference>
<comment type="caution">
    <text evidence="1">The sequence shown here is derived from an EMBL/GenBank/DDBJ whole genome shotgun (WGS) entry which is preliminary data.</text>
</comment>
<evidence type="ECO:0008006" key="3">
    <source>
        <dbReference type="Google" id="ProtNLM"/>
    </source>
</evidence>
<name>A0ABD6ASD2_9EURY</name>
<dbReference type="AlphaFoldDB" id="A0ABD6ASD2"/>
<dbReference type="PROSITE" id="PS51257">
    <property type="entry name" value="PROKAR_LIPOPROTEIN"/>
    <property type="match status" value="1"/>
</dbReference>
<accession>A0ABD6ASD2</accession>
<proteinExistence type="predicted"/>
<evidence type="ECO:0000313" key="2">
    <source>
        <dbReference type="Proteomes" id="UP001597187"/>
    </source>
</evidence>
<reference evidence="1 2" key="1">
    <citation type="journal article" date="2019" name="Int. J. Syst. Evol. Microbiol.">
        <title>The Global Catalogue of Microorganisms (GCM) 10K type strain sequencing project: providing services to taxonomists for standard genome sequencing and annotation.</title>
        <authorList>
            <consortium name="The Broad Institute Genomics Platform"/>
            <consortium name="The Broad Institute Genome Sequencing Center for Infectious Disease"/>
            <person name="Wu L."/>
            <person name="Ma J."/>
        </authorList>
    </citation>
    <scope>NUCLEOTIDE SEQUENCE [LARGE SCALE GENOMIC DNA]</scope>
    <source>
        <strain evidence="1 2">CGMCC 1.12563</strain>
    </source>
</reference>
<evidence type="ECO:0000313" key="1">
    <source>
        <dbReference type="EMBL" id="MFD1511814.1"/>
    </source>
</evidence>
<dbReference type="RefSeq" id="WP_250871797.1">
    <property type="nucleotide sequence ID" value="NZ_JALXFV010000001.1"/>
</dbReference>
<keyword evidence="2" id="KW-1185">Reference proteome</keyword>
<dbReference type="Gene3D" id="2.50.20.20">
    <property type="match status" value="1"/>
</dbReference>
<sequence>MRRLLPLFLAALVVLAGCNGLGLPGGADDTTVAPNATATGTPAPPGENVTAQSVKNETLATLDEVTTYRLAVDQRTDYVARNESENTTATGRFNRTVRDAALVNNVSASGVSLTVETYVDGENQTLYQYSPAYAQDFDSNWLRSDVSGNFSATWEQYDTLARQRALLNASNVTLEGTERLNGTDVYVLNGTVEESEYERLGLRSAGVLNVSTVSATFYVSVANATLVRSQVDLAGTRQARGESFEFERSVDLRFSGYGDPVTVDIPDDADDAVRVDNGTAASR</sequence>
<dbReference type="EMBL" id="JBHUDC010000001">
    <property type="protein sequence ID" value="MFD1511814.1"/>
    <property type="molecule type" value="Genomic_DNA"/>
</dbReference>
<organism evidence="1 2">
    <name type="scientific">Halomarina rubra</name>
    <dbReference type="NCBI Taxonomy" id="2071873"/>
    <lineage>
        <taxon>Archaea</taxon>
        <taxon>Methanobacteriati</taxon>
        <taxon>Methanobacteriota</taxon>
        <taxon>Stenosarchaea group</taxon>
        <taxon>Halobacteria</taxon>
        <taxon>Halobacteriales</taxon>
        <taxon>Natronomonadaceae</taxon>
        <taxon>Halomarina</taxon>
    </lineage>
</organism>
<gene>
    <name evidence="1" type="ORF">ACFSBT_00800</name>
</gene>
<protein>
    <recommendedName>
        <fullName evidence="3">Lipoprotein</fullName>
    </recommendedName>
</protein>